<organism evidence="4 5">
    <name type="scientific">Anatilimnocola aggregata</name>
    <dbReference type="NCBI Taxonomy" id="2528021"/>
    <lineage>
        <taxon>Bacteria</taxon>
        <taxon>Pseudomonadati</taxon>
        <taxon>Planctomycetota</taxon>
        <taxon>Planctomycetia</taxon>
        <taxon>Pirellulales</taxon>
        <taxon>Pirellulaceae</taxon>
        <taxon>Anatilimnocola</taxon>
    </lineage>
</organism>
<dbReference type="KEGG" id="aagg:ETAA8_53020"/>
<evidence type="ECO:0000313" key="5">
    <source>
        <dbReference type="Proteomes" id="UP000315017"/>
    </source>
</evidence>
<dbReference type="Gene3D" id="1.10.575.10">
    <property type="entry name" value="P1 Nuclease"/>
    <property type="match status" value="1"/>
</dbReference>
<feature type="region of interest" description="Disordered" evidence="1">
    <location>
        <begin position="425"/>
        <end position="466"/>
    </location>
</feature>
<dbReference type="InterPro" id="IPR008947">
    <property type="entry name" value="PLipase_C/P1_nuclease_dom_sf"/>
</dbReference>
<dbReference type="CDD" id="cd10981">
    <property type="entry name" value="ZnPC_S1P1"/>
    <property type="match status" value="1"/>
</dbReference>
<sequence length="612" mass="67953">MSLLFKVVFASAARSTHHKLALDALRQLRGHDAQAWMDVFLRYNRSYLEGAKAPDTQFKDFKNHVLHVQDNYWGGAVAATQKWYAAAHTSFQNQDWEEAAYSVGVLSHYFSDALMPLHTGQSEDEGPIHRAVEWSVCKSYGELRYILETNRDGYPRWECPTGDDWLAQMVRRAAEISNPHYDTVIDHYNLALGTRDPLQGLDQTLKDCLAKCLGFATVGLARIIEKLIDETKSVPPFVDVTLQGIVAAAKMPFRMLAKHIEDVRERETLRLIYDEFERTGKVVDNLSADDAEVRKLHAEEVLHTSLTKLNAQPIRKPGERHGQSATQRDRSVKSVSTAPISDNREQSARVAPEPTKISSAVERLLKEAETKPTPVPRDMLKPKEEVLSPWKAPTQIADEVKPVAPAVPAKAKPESPAVLKMEPIKVESPKTEPKKAEPKPAVAEPAKKAEAAKPKEKEKEKPAAESKLKFYLDRSKQIQDAPSIGNKTAERMRGAGVSTVGELLASHPEKLAAKLNVAHIIPDVIRQWQAEATLCCRVPGLRGHDAQILVACGIDQPAELAECEVDDLLDLIQPFVESPDGQRVLRGSSPPDEEEVTEWIAAAKQARSLKAA</sequence>
<feature type="compositionally biased region" description="Basic and acidic residues" evidence="1">
    <location>
        <begin position="316"/>
        <end position="332"/>
    </location>
</feature>
<feature type="domain" description="Phospholipase C/D" evidence="2">
    <location>
        <begin position="16"/>
        <end position="136"/>
    </location>
</feature>
<dbReference type="InterPro" id="IPR029002">
    <property type="entry name" value="PLPC/GPLD1"/>
</dbReference>
<evidence type="ECO:0000313" key="4">
    <source>
        <dbReference type="EMBL" id="QDU30183.1"/>
    </source>
</evidence>
<dbReference type="Gene3D" id="1.10.150.20">
    <property type="entry name" value="5' to 3' exonuclease, C-terminal subdomain"/>
    <property type="match status" value="1"/>
</dbReference>
<dbReference type="GO" id="GO:0016788">
    <property type="term" value="F:hydrolase activity, acting on ester bonds"/>
    <property type="evidence" value="ECO:0007669"/>
    <property type="project" value="InterPro"/>
</dbReference>
<dbReference type="EMBL" id="CP036274">
    <property type="protein sequence ID" value="QDU30183.1"/>
    <property type="molecule type" value="Genomic_DNA"/>
</dbReference>
<dbReference type="SUPFAM" id="SSF48537">
    <property type="entry name" value="Phospholipase C/P1 nuclease"/>
    <property type="match status" value="1"/>
</dbReference>
<dbReference type="Pfam" id="PF00882">
    <property type="entry name" value="Zn_dep_PLPC"/>
    <property type="match status" value="1"/>
</dbReference>
<feature type="compositionally biased region" description="Basic and acidic residues" evidence="1">
    <location>
        <begin position="445"/>
        <end position="466"/>
    </location>
</feature>
<proteinExistence type="predicted"/>
<feature type="compositionally biased region" description="Basic and acidic residues" evidence="1">
    <location>
        <begin position="425"/>
        <end position="438"/>
    </location>
</feature>
<dbReference type="Pfam" id="PF14229">
    <property type="entry name" value="DUF4332"/>
    <property type="match status" value="1"/>
</dbReference>
<feature type="domain" description="DUF4332" evidence="3">
    <location>
        <begin position="482"/>
        <end position="605"/>
    </location>
</feature>
<feature type="region of interest" description="Disordered" evidence="1">
    <location>
        <begin position="307"/>
        <end position="357"/>
    </location>
</feature>
<dbReference type="OrthoDB" id="268732at2"/>
<dbReference type="Proteomes" id="UP000315017">
    <property type="component" value="Chromosome"/>
</dbReference>
<dbReference type="InterPro" id="IPR025567">
    <property type="entry name" value="DUF4332"/>
</dbReference>
<dbReference type="RefSeq" id="WP_145095243.1">
    <property type="nucleotide sequence ID" value="NZ_CP036274.1"/>
</dbReference>
<evidence type="ECO:0000259" key="3">
    <source>
        <dbReference type="Pfam" id="PF14229"/>
    </source>
</evidence>
<evidence type="ECO:0000256" key="1">
    <source>
        <dbReference type="SAM" id="MobiDB-lite"/>
    </source>
</evidence>
<gene>
    <name evidence="4" type="ORF">ETAA8_53020</name>
</gene>
<reference evidence="4 5" key="1">
    <citation type="submission" date="2019-02" db="EMBL/GenBank/DDBJ databases">
        <title>Deep-cultivation of Planctomycetes and their phenomic and genomic characterization uncovers novel biology.</title>
        <authorList>
            <person name="Wiegand S."/>
            <person name="Jogler M."/>
            <person name="Boedeker C."/>
            <person name="Pinto D."/>
            <person name="Vollmers J."/>
            <person name="Rivas-Marin E."/>
            <person name="Kohn T."/>
            <person name="Peeters S.H."/>
            <person name="Heuer A."/>
            <person name="Rast P."/>
            <person name="Oberbeckmann S."/>
            <person name="Bunk B."/>
            <person name="Jeske O."/>
            <person name="Meyerdierks A."/>
            <person name="Storesund J.E."/>
            <person name="Kallscheuer N."/>
            <person name="Luecker S."/>
            <person name="Lage O.M."/>
            <person name="Pohl T."/>
            <person name="Merkel B.J."/>
            <person name="Hornburger P."/>
            <person name="Mueller R.-W."/>
            <person name="Bruemmer F."/>
            <person name="Labrenz M."/>
            <person name="Spormann A.M."/>
            <person name="Op den Camp H."/>
            <person name="Overmann J."/>
            <person name="Amann R."/>
            <person name="Jetten M.S.M."/>
            <person name="Mascher T."/>
            <person name="Medema M.H."/>
            <person name="Devos D.P."/>
            <person name="Kaster A.-K."/>
            <person name="Ovreas L."/>
            <person name="Rohde M."/>
            <person name="Galperin M.Y."/>
            <person name="Jogler C."/>
        </authorList>
    </citation>
    <scope>NUCLEOTIDE SEQUENCE [LARGE SCALE GENOMIC DNA]</scope>
    <source>
        <strain evidence="4 5">ETA_A8</strain>
    </source>
</reference>
<protein>
    <submittedName>
        <fullName evidence="4">Zinc dependent phospholipase C</fullName>
    </submittedName>
</protein>
<evidence type="ECO:0000259" key="2">
    <source>
        <dbReference type="Pfam" id="PF00882"/>
    </source>
</evidence>
<name>A0A517YIX7_9BACT</name>
<keyword evidence="5" id="KW-1185">Reference proteome</keyword>
<accession>A0A517YIX7</accession>
<dbReference type="AlphaFoldDB" id="A0A517YIX7"/>